<proteinExistence type="predicted"/>
<comment type="caution">
    <text evidence="1">The sequence shown here is derived from an EMBL/GenBank/DDBJ whole genome shotgun (WGS) entry which is preliminary data.</text>
</comment>
<dbReference type="Pfam" id="PF22558">
    <property type="entry name" value="REase-ARP"/>
    <property type="match status" value="1"/>
</dbReference>
<evidence type="ECO:0000313" key="1">
    <source>
        <dbReference type="EMBL" id="NYG55275.1"/>
    </source>
</evidence>
<keyword evidence="2" id="KW-1185">Reference proteome</keyword>
<protein>
    <submittedName>
        <fullName evidence="1">Uncharacterized protein</fullName>
    </submittedName>
</protein>
<accession>A0A7Y9UV45</accession>
<evidence type="ECO:0000313" key="2">
    <source>
        <dbReference type="Proteomes" id="UP000544110"/>
    </source>
</evidence>
<name>A0A7Y9UV45_9ACTN</name>
<dbReference type="AlphaFoldDB" id="A0A7Y9UV45"/>
<organism evidence="1 2">
    <name type="scientific">Nocardioides perillae</name>
    <dbReference type="NCBI Taxonomy" id="1119534"/>
    <lineage>
        <taxon>Bacteria</taxon>
        <taxon>Bacillati</taxon>
        <taxon>Actinomycetota</taxon>
        <taxon>Actinomycetes</taxon>
        <taxon>Propionibacteriales</taxon>
        <taxon>Nocardioidaceae</taxon>
        <taxon>Nocardioides</taxon>
    </lineage>
</organism>
<gene>
    <name evidence="1" type="ORF">BJ989_001579</name>
</gene>
<dbReference type="Proteomes" id="UP000544110">
    <property type="component" value="Unassembled WGS sequence"/>
</dbReference>
<reference evidence="1 2" key="1">
    <citation type="submission" date="2020-07" db="EMBL/GenBank/DDBJ databases">
        <title>Sequencing the genomes of 1000 actinobacteria strains.</title>
        <authorList>
            <person name="Klenk H.-P."/>
        </authorList>
    </citation>
    <scope>NUCLEOTIDE SEQUENCE [LARGE SCALE GENOMIC DNA]</scope>
    <source>
        <strain evidence="1 2">DSM 24552</strain>
    </source>
</reference>
<sequence length="439" mass="49709">MTNDDYAIEQQALAAAWKKRTPNLWSPARQPAPWINQDGIAIGHYAHCLPPEHANANLLPHAQGSTELFKDLGIPWHCGIDGGPGNNLLSSQVQCVNALMPMVDDPERIKRAFGHVADIAEVLEIEPGRHLTFEYIGPEDYFGEGAGKPRVRGTRCTSVDAAFLYRTSAGSTELALVEWKYTEKYTTTRPPKPGYDRTRLKRYGADYHDPAGPFRSELIDIEWMLDEPFYQLMRQQLLAWRLENDHAEGADVVRVLHVLPPRNLAYQQSLVRPEHRALGNNVDEVWAQLLRRPDRFRHVDPSVFLDEAITGWDYVDRYSPTGTGDLPWGVSVWRDDDRIVAAAYVYGDGFEWCHRRPFAEAPTDRAALAALPDREYFVLADDEKTMIVGPLEYARAFLRAVVTTGLHEPNGLTSYSWPAQVSEVVSTWPPIDLDYRANF</sequence>
<dbReference type="InterPro" id="IPR054333">
    <property type="entry name" value="REase-ARP-assoc"/>
</dbReference>
<dbReference type="EMBL" id="JACCAC010000001">
    <property type="protein sequence ID" value="NYG55275.1"/>
    <property type="molecule type" value="Genomic_DNA"/>
</dbReference>
<dbReference type="RefSeq" id="WP_179517750.1">
    <property type="nucleotide sequence ID" value="NZ_JACCAC010000001.1"/>
</dbReference>